<evidence type="ECO:0000313" key="7">
    <source>
        <dbReference type="Proteomes" id="UP000235649"/>
    </source>
</evidence>
<dbReference type="GO" id="GO:0000976">
    <property type="term" value="F:transcription cis-regulatory region binding"/>
    <property type="evidence" value="ECO:0007669"/>
    <property type="project" value="TreeGrafter"/>
</dbReference>
<feature type="domain" description="HTH lacI-type" evidence="5">
    <location>
        <begin position="2"/>
        <end position="55"/>
    </location>
</feature>
<dbReference type="InterPro" id="IPR000843">
    <property type="entry name" value="HTH_LacI"/>
</dbReference>
<accession>A0A2N7AVL3</accession>
<keyword evidence="4" id="KW-0804">Transcription</keyword>
<dbReference type="PANTHER" id="PTHR30146">
    <property type="entry name" value="LACI-RELATED TRANSCRIPTIONAL REPRESSOR"/>
    <property type="match status" value="1"/>
</dbReference>
<dbReference type="PANTHER" id="PTHR30146:SF95">
    <property type="entry name" value="RIBOSE OPERON REPRESSOR"/>
    <property type="match status" value="1"/>
</dbReference>
<evidence type="ECO:0000256" key="3">
    <source>
        <dbReference type="ARBA" id="ARBA00023125"/>
    </source>
</evidence>
<dbReference type="InterPro" id="IPR010982">
    <property type="entry name" value="Lambda_DNA-bd_dom_sf"/>
</dbReference>
<gene>
    <name evidence="6" type="ORF">CBP76_04185</name>
</gene>
<proteinExistence type="predicted"/>
<name>A0A2N7AVL3_9LACO</name>
<comment type="caution">
    <text evidence="6">The sequence shown here is derived from an EMBL/GenBank/DDBJ whole genome shotgun (WGS) entry which is preliminary data.</text>
</comment>
<dbReference type="InterPro" id="IPR028082">
    <property type="entry name" value="Peripla_BP_I"/>
</dbReference>
<dbReference type="RefSeq" id="WP_102195688.1">
    <property type="nucleotide sequence ID" value="NZ_NIPR01000008.1"/>
</dbReference>
<dbReference type="GO" id="GO:0003700">
    <property type="term" value="F:DNA-binding transcription factor activity"/>
    <property type="evidence" value="ECO:0007669"/>
    <property type="project" value="TreeGrafter"/>
</dbReference>
<organism evidence="6 7">
    <name type="scientific">Companilactobacillus nuruki</name>
    <dbReference type="NCBI Taxonomy" id="1993540"/>
    <lineage>
        <taxon>Bacteria</taxon>
        <taxon>Bacillati</taxon>
        <taxon>Bacillota</taxon>
        <taxon>Bacilli</taxon>
        <taxon>Lactobacillales</taxon>
        <taxon>Lactobacillaceae</taxon>
        <taxon>Companilactobacillus</taxon>
    </lineage>
</organism>
<dbReference type="Proteomes" id="UP000235649">
    <property type="component" value="Unassembled WGS sequence"/>
</dbReference>
<evidence type="ECO:0000256" key="4">
    <source>
        <dbReference type="ARBA" id="ARBA00023163"/>
    </source>
</evidence>
<dbReference type="Gene3D" id="3.40.50.2300">
    <property type="match status" value="2"/>
</dbReference>
<dbReference type="InterPro" id="IPR046335">
    <property type="entry name" value="LacI/GalR-like_sensor"/>
</dbReference>
<dbReference type="Pfam" id="PF00356">
    <property type="entry name" value="LacI"/>
    <property type="match status" value="1"/>
</dbReference>
<dbReference type="SMART" id="SM00354">
    <property type="entry name" value="HTH_LACI"/>
    <property type="match status" value="1"/>
</dbReference>
<reference evidence="6 7" key="1">
    <citation type="submission" date="2017-05" db="EMBL/GenBank/DDBJ databases">
        <title>Lactobacillus nurukis nov., sp. nov., isolated from nuruk.</title>
        <authorList>
            <person name="Kim S.-J."/>
        </authorList>
    </citation>
    <scope>NUCLEOTIDE SEQUENCE [LARGE SCALE GENOMIC DNA]</scope>
    <source>
        <strain evidence="6 7">SYF10-1a</strain>
    </source>
</reference>
<dbReference type="EMBL" id="NIPR01000008">
    <property type="protein sequence ID" value="PMD72160.1"/>
    <property type="molecule type" value="Genomic_DNA"/>
</dbReference>
<dbReference type="PROSITE" id="PS50932">
    <property type="entry name" value="HTH_LACI_2"/>
    <property type="match status" value="1"/>
</dbReference>
<keyword evidence="1" id="KW-0678">Repressor</keyword>
<dbReference type="OrthoDB" id="9796186at2"/>
<dbReference type="Pfam" id="PF13377">
    <property type="entry name" value="Peripla_BP_3"/>
    <property type="match status" value="1"/>
</dbReference>
<dbReference type="Gene3D" id="1.10.260.40">
    <property type="entry name" value="lambda repressor-like DNA-binding domains"/>
    <property type="match status" value="1"/>
</dbReference>
<dbReference type="SUPFAM" id="SSF47413">
    <property type="entry name" value="lambda repressor-like DNA-binding domains"/>
    <property type="match status" value="1"/>
</dbReference>
<sequence length="333" mass="37917">MTNMKDVAREANVSLGTVSNYLNEKKVRPDVEERIKEAIKDLHYVRNNAARDLRTNGSKYVVFVLPTVWTPYFSELTYWVQKGLDEFGYKAILCLSENQYDQEKGFVDMAEEQRVAGIISVSYSNLTSHVHSKIPLVSIEKEDTGLFPLVSSDNYSGGEIAAEEFEKRGVTKYLFIGADHISSKAMTARKSGFVDYCNRHGLNYLLDRVPSSHHEEEFDEKLSSIVQRIVDDKSDYGNLGIFAYTDEVALKLYEKFLKKDIKIPDDIQIIGFDGWKLSKDQHIDISSIRQPIKDIAMMAVKELDNQVKEDGSDDVPRIMLPVSFFQGETTKLI</sequence>
<evidence type="ECO:0000256" key="2">
    <source>
        <dbReference type="ARBA" id="ARBA00023015"/>
    </source>
</evidence>
<dbReference type="SUPFAM" id="SSF53822">
    <property type="entry name" value="Periplasmic binding protein-like I"/>
    <property type="match status" value="1"/>
</dbReference>
<evidence type="ECO:0000259" key="5">
    <source>
        <dbReference type="PROSITE" id="PS50932"/>
    </source>
</evidence>
<protein>
    <submittedName>
        <fullName evidence="6">LacI family transcriptional regulator</fullName>
    </submittedName>
</protein>
<dbReference type="CDD" id="cd01392">
    <property type="entry name" value="HTH_LacI"/>
    <property type="match status" value="1"/>
</dbReference>
<evidence type="ECO:0000313" key="6">
    <source>
        <dbReference type="EMBL" id="PMD72160.1"/>
    </source>
</evidence>
<evidence type="ECO:0000256" key="1">
    <source>
        <dbReference type="ARBA" id="ARBA00022491"/>
    </source>
</evidence>
<keyword evidence="3" id="KW-0238">DNA-binding</keyword>
<keyword evidence="2" id="KW-0805">Transcription regulation</keyword>
<dbReference type="AlphaFoldDB" id="A0A2N7AVL3"/>
<keyword evidence="7" id="KW-1185">Reference proteome</keyword>